<evidence type="ECO:0000313" key="2">
    <source>
        <dbReference type="Proteomes" id="UP000279029"/>
    </source>
</evidence>
<gene>
    <name evidence="1" type="ORF">PATL70BA_2506</name>
</gene>
<dbReference type="PANTHER" id="PTHR36169:SF1">
    <property type="entry name" value="ACETATE KINASE EUTQ"/>
    <property type="match status" value="1"/>
</dbReference>
<name>A0A3P7S120_9FIRM</name>
<dbReference type="Proteomes" id="UP000279029">
    <property type="component" value="Chromosome"/>
</dbReference>
<proteinExistence type="predicted"/>
<dbReference type="CDD" id="cd02228">
    <property type="entry name" value="cupin_EutQ"/>
    <property type="match status" value="1"/>
</dbReference>
<protein>
    <submittedName>
        <fullName evidence="1">Ethanolamine utilization protein</fullName>
    </submittedName>
</protein>
<dbReference type="InterPro" id="IPR011051">
    <property type="entry name" value="RmlC_Cupin_sf"/>
</dbReference>
<organism evidence="1 2">
    <name type="scientific">Petrocella atlantisensis</name>
    <dbReference type="NCBI Taxonomy" id="2173034"/>
    <lineage>
        <taxon>Bacteria</taxon>
        <taxon>Bacillati</taxon>
        <taxon>Bacillota</taxon>
        <taxon>Clostridia</taxon>
        <taxon>Lachnospirales</taxon>
        <taxon>Vallitaleaceae</taxon>
        <taxon>Petrocella</taxon>
    </lineage>
</organism>
<dbReference type="EMBL" id="LR130778">
    <property type="protein sequence ID" value="VDN48402.1"/>
    <property type="molecule type" value="Genomic_DNA"/>
</dbReference>
<accession>A0A3P7S120</accession>
<dbReference type="KEGG" id="cbar:PATL70BA_2506"/>
<dbReference type="OrthoDB" id="3828611at2"/>
<keyword evidence="2" id="KW-1185">Reference proteome</keyword>
<dbReference type="Gene3D" id="2.60.120.10">
    <property type="entry name" value="Jelly Rolls"/>
    <property type="match status" value="1"/>
</dbReference>
<dbReference type="InterPro" id="IPR014710">
    <property type="entry name" value="RmlC-like_jellyroll"/>
</dbReference>
<dbReference type="InterPro" id="IPR010424">
    <property type="entry name" value="EutQ"/>
</dbReference>
<evidence type="ECO:0000313" key="1">
    <source>
        <dbReference type="EMBL" id="VDN48402.1"/>
    </source>
</evidence>
<dbReference type="PANTHER" id="PTHR36169">
    <property type="entry name" value="ETHANOLAMINE UTILIZATION PROTEIN EUTQ"/>
    <property type="match status" value="1"/>
</dbReference>
<dbReference type="AlphaFoldDB" id="A0A3P7S120"/>
<sequence length="148" mass="16806">MGNMDSKIIEEIVRNVLLEMNKGQQDFIKETDKSGVSVIKTETVRPGKFDTGKDGDKVYLKDVLTVKESPRLGCGVMEMDTSTFDWTLKYDEVDYIIEGTLEIIVGDRKITGEKGDIIFIPKNTSIKFSAPCHTRFLYVVYPANWDEL</sequence>
<reference evidence="1 2" key="1">
    <citation type="submission" date="2018-09" db="EMBL/GenBank/DDBJ databases">
        <authorList>
            <person name="Postec A."/>
        </authorList>
    </citation>
    <scope>NUCLEOTIDE SEQUENCE [LARGE SCALE GENOMIC DNA]</scope>
    <source>
        <strain evidence="1">70B-A</strain>
    </source>
</reference>
<dbReference type="RefSeq" id="WP_125137538.1">
    <property type="nucleotide sequence ID" value="NZ_LR130778.1"/>
</dbReference>
<dbReference type="SUPFAM" id="SSF51182">
    <property type="entry name" value="RmlC-like cupins"/>
    <property type="match status" value="1"/>
</dbReference>
<dbReference type="Pfam" id="PF06249">
    <property type="entry name" value="EutQ"/>
    <property type="match status" value="1"/>
</dbReference>